<name>A0A0E1X2I3_9HYPH</name>
<evidence type="ECO:0000313" key="1">
    <source>
        <dbReference type="EMBL" id="EEZ31228.1"/>
    </source>
</evidence>
<reference evidence="1" key="1">
    <citation type="submission" date="2009-01" db="EMBL/GenBank/DDBJ databases">
        <title>The Genome Sequence of Brucella pinnipedialis M292/94/1.</title>
        <authorList>
            <consortium name="The Broad Institute Genome Sequencing Platform"/>
            <person name="Ward D."/>
            <person name="Young S.K."/>
            <person name="Kodira C.D."/>
            <person name="Zeng Q."/>
            <person name="Koehrsen M."/>
            <person name="Alvarado L."/>
            <person name="Berlin A."/>
            <person name="Borenstein D."/>
            <person name="Chen Z."/>
            <person name="Engels R."/>
            <person name="Freedman E."/>
            <person name="Gellesch M."/>
            <person name="Goldberg J."/>
            <person name="Griggs A."/>
            <person name="Gujja S."/>
            <person name="Heiman D."/>
            <person name="Hepburn T."/>
            <person name="Howarth C."/>
            <person name="Jen D."/>
            <person name="Larson L."/>
            <person name="Lewis B."/>
            <person name="Mehta T."/>
            <person name="Park D."/>
            <person name="Pearson M."/>
            <person name="Roberts A."/>
            <person name="Saif S."/>
            <person name="Shea T."/>
            <person name="Shenoy N."/>
            <person name="Sisk P."/>
            <person name="Stolte C."/>
            <person name="Sykes S."/>
            <person name="Walk T."/>
            <person name="White J."/>
            <person name="Yandava C."/>
            <person name="Whatmore A.M."/>
            <person name="Perrett L.L."/>
            <person name="O'Callaghan D."/>
            <person name="Nusbaum C."/>
            <person name="Galagan J."/>
            <person name="Birren B."/>
        </authorList>
    </citation>
    <scope>NUCLEOTIDE SEQUENCE [LARGE SCALE GENOMIC DNA]</scope>
    <source>
        <strain evidence="1">M292/94/1</strain>
    </source>
</reference>
<proteinExistence type="predicted"/>
<dbReference type="EMBL" id="EQ999546">
    <property type="protein sequence ID" value="EEZ31228.1"/>
    <property type="molecule type" value="Genomic_DNA"/>
</dbReference>
<organism evidence="1">
    <name type="scientific">Brucella pinnipedialis M292/94/1</name>
    <dbReference type="NCBI Taxonomy" id="520462"/>
    <lineage>
        <taxon>Bacteria</taxon>
        <taxon>Pseudomonadati</taxon>
        <taxon>Pseudomonadota</taxon>
        <taxon>Alphaproteobacteria</taxon>
        <taxon>Hyphomicrobiales</taxon>
        <taxon>Brucellaceae</taxon>
        <taxon>Brucella/Ochrobactrum group</taxon>
        <taxon>Brucella</taxon>
    </lineage>
</organism>
<dbReference type="AlphaFoldDB" id="A0A0E1X2I3"/>
<gene>
    <name evidence="1" type="ORF">BALG_01348</name>
</gene>
<protein>
    <submittedName>
        <fullName evidence="1">Uncharacterized protein</fullName>
    </submittedName>
</protein>
<dbReference type="Proteomes" id="UP000004659">
    <property type="component" value="Unassembled WGS sequence"/>
</dbReference>
<dbReference type="RefSeq" id="WP_002964232.1">
    <property type="nucleotide sequence ID" value="NZ_EQ999546.1"/>
</dbReference>
<sequence>MLLTSYRVFPPPADLLPMPRYSAHGISPLSASKGSLLLSGVTVNALAFTFRIAYQKAGCSIFVLVI</sequence>
<dbReference type="GeneID" id="93014862"/>
<dbReference type="HOGENOM" id="CLU_2822661_0_0_5"/>
<accession>A0A0E1X2I3</accession>